<evidence type="ECO:0000313" key="3">
    <source>
        <dbReference type="Proteomes" id="UP000008553"/>
    </source>
</evidence>
<dbReference type="Proteomes" id="UP000008553">
    <property type="component" value="Unassembled WGS sequence"/>
</dbReference>
<evidence type="ECO:0000313" key="2">
    <source>
        <dbReference type="EMBL" id="EAA17780.1"/>
    </source>
</evidence>
<dbReference type="InParanoid" id="Q7RCR4"/>
<accession>Q7RCR4</accession>
<comment type="caution">
    <text evidence="2">The sequence shown here is derived from an EMBL/GenBank/DDBJ whole genome shotgun (WGS) entry which is preliminary data.</text>
</comment>
<dbReference type="AlphaFoldDB" id="Q7RCR4"/>
<gene>
    <name evidence="2" type="ORF">PY05713</name>
</gene>
<dbReference type="EMBL" id="AABL01001848">
    <property type="protein sequence ID" value="EAA17780.1"/>
    <property type="molecule type" value="Genomic_DNA"/>
</dbReference>
<evidence type="ECO:0000256" key="1">
    <source>
        <dbReference type="SAM" id="Phobius"/>
    </source>
</evidence>
<feature type="transmembrane region" description="Helical" evidence="1">
    <location>
        <begin position="44"/>
        <end position="61"/>
    </location>
</feature>
<organism evidence="2 3">
    <name type="scientific">Plasmodium yoelii yoelii</name>
    <dbReference type="NCBI Taxonomy" id="73239"/>
    <lineage>
        <taxon>Eukaryota</taxon>
        <taxon>Sar</taxon>
        <taxon>Alveolata</taxon>
        <taxon>Apicomplexa</taxon>
        <taxon>Aconoidasida</taxon>
        <taxon>Haemosporida</taxon>
        <taxon>Plasmodiidae</taxon>
        <taxon>Plasmodium</taxon>
        <taxon>Plasmodium (Vinckeia)</taxon>
    </lineage>
</organism>
<protein>
    <submittedName>
        <fullName evidence="2">Uncharacterized protein</fullName>
    </submittedName>
</protein>
<keyword evidence="1" id="KW-1133">Transmembrane helix</keyword>
<feature type="transmembrane region" description="Helical" evidence="1">
    <location>
        <begin position="6"/>
        <end position="32"/>
    </location>
</feature>
<dbReference type="PaxDb" id="73239-Q7RCR4"/>
<keyword evidence="3" id="KW-1185">Reference proteome</keyword>
<name>Q7RCR4_PLAYO</name>
<proteinExistence type="predicted"/>
<keyword evidence="1" id="KW-0812">Transmembrane</keyword>
<sequence length="95" mass="11921">MQCVYFLFYIFINSFLNIYLFNLYNYIIYYIFHYFIKTHISSHFPFYNIFSDIIVHFYIFYKNDNAVFYCSRIKEYIYAYMKYKVAIEFPSIVIV</sequence>
<keyword evidence="1" id="KW-0472">Membrane</keyword>
<reference evidence="2 3" key="1">
    <citation type="journal article" date="2002" name="Nature">
        <title>Genome sequence and comparative analysis of the model rodent malaria parasite Plasmodium yoelii yoelii.</title>
        <authorList>
            <person name="Carlton J.M."/>
            <person name="Angiuoli S.V."/>
            <person name="Suh B.B."/>
            <person name="Kooij T.W."/>
            <person name="Pertea M."/>
            <person name="Silva J.C."/>
            <person name="Ermolaeva M.D."/>
            <person name="Allen J.E."/>
            <person name="Selengut J.D."/>
            <person name="Koo H.L."/>
            <person name="Peterson J.D."/>
            <person name="Pop M."/>
            <person name="Kosack D.S."/>
            <person name="Shumway M.F."/>
            <person name="Bidwell S.L."/>
            <person name="Shallom S.J."/>
            <person name="van Aken S.E."/>
            <person name="Riedmuller S.B."/>
            <person name="Feldblyum T.V."/>
            <person name="Cho J.K."/>
            <person name="Quackenbush J."/>
            <person name="Sedegah M."/>
            <person name="Shoaibi A."/>
            <person name="Cummings L.M."/>
            <person name="Florens L."/>
            <person name="Yates J.R."/>
            <person name="Raine J.D."/>
            <person name="Sinden R.E."/>
            <person name="Harris M.A."/>
            <person name="Cunningham D.A."/>
            <person name="Preiser P.R."/>
            <person name="Bergman L.W."/>
            <person name="Vaidya A.B."/>
            <person name="van Lin L.H."/>
            <person name="Janse C.J."/>
            <person name="Waters A.P."/>
            <person name="Smith H.O."/>
            <person name="White O.R."/>
            <person name="Salzberg S.L."/>
            <person name="Venter J.C."/>
            <person name="Fraser C.M."/>
            <person name="Hoffman S.L."/>
            <person name="Gardner M.J."/>
            <person name="Carucci D.J."/>
        </authorList>
    </citation>
    <scope>NUCLEOTIDE SEQUENCE [LARGE SCALE GENOMIC DNA]</scope>
    <source>
        <strain evidence="2 3">17XNL</strain>
    </source>
</reference>